<dbReference type="RefSeq" id="XP_016268317.1">
    <property type="nucleotide sequence ID" value="XM_016401264.1"/>
</dbReference>
<dbReference type="GeneID" id="27352794"/>
<gene>
    <name evidence="2" type="ORF">PV06_00720</name>
</gene>
<keyword evidence="3" id="KW-1185">Reference proteome</keyword>
<dbReference type="AlphaFoldDB" id="A0A0D2B789"/>
<dbReference type="EMBL" id="KN847332">
    <property type="protein sequence ID" value="KIW48101.1"/>
    <property type="molecule type" value="Genomic_DNA"/>
</dbReference>
<feature type="region of interest" description="Disordered" evidence="1">
    <location>
        <begin position="420"/>
        <end position="440"/>
    </location>
</feature>
<organism evidence="2 3">
    <name type="scientific">Exophiala oligosperma</name>
    <dbReference type="NCBI Taxonomy" id="215243"/>
    <lineage>
        <taxon>Eukaryota</taxon>
        <taxon>Fungi</taxon>
        <taxon>Dikarya</taxon>
        <taxon>Ascomycota</taxon>
        <taxon>Pezizomycotina</taxon>
        <taxon>Eurotiomycetes</taxon>
        <taxon>Chaetothyriomycetidae</taxon>
        <taxon>Chaetothyriales</taxon>
        <taxon>Herpotrichiellaceae</taxon>
        <taxon>Exophiala</taxon>
    </lineage>
</organism>
<evidence type="ECO:0000313" key="3">
    <source>
        <dbReference type="Proteomes" id="UP000053342"/>
    </source>
</evidence>
<evidence type="ECO:0000256" key="1">
    <source>
        <dbReference type="SAM" id="MobiDB-lite"/>
    </source>
</evidence>
<protein>
    <submittedName>
        <fullName evidence="2">Uncharacterized protein</fullName>
    </submittedName>
</protein>
<reference evidence="2 3" key="1">
    <citation type="submission" date="2015-01" db="EMBL/GenBank/DDBJ databases">
        <title>The Genome Sequence of Exophiala oligosperma CBS72588.</title>
        <authorList>
            <consortium name="The Broad Institute Genomics Platform"/>
            <person name="Cuomo C."/>
            <person name="de Hoog S."/>
            <person name="Gorbushina A."/>
            <person name="Stielow B."/>
            <person name="Teixiera M."/>
            <person name="Abouelleil A."/>
            <person name="Chapman S.B."/>
            <person name="Priest M."/>
            <person name="Young S.K."/>
            <person name="Wortman J."/>
            <person name="Nusbaum C."/>
            <person name="Birren B."/>
        </authorList>
    </citation>
    <scope>NUCLEOTIDE SEQUENCE [LARGE SCALE GENOMIC DNA]</scope>
    <source>
        <strain evidence="2 3">CBS 72588</strain>
    </source>
</reference>
<sequence>MAQVPAHVKCVRGSSCRISSHKDELVKVQKLYFAHRYKACASLCQQLQRPEAERSLRDTDISADGAQIHPLHRAFLYFYQAISFEAMGQIAHDFSRSKPQLLDSAQESFKAALDCLPLPYASTEYASFNHLETTPSVVFDSPFSSNSLSPYVSPNQRDVENSPPQSKSICGLTYSIPPLLPSASTHCLSTSLQLDPHFQEENKKQIDSAQDYIAPPKSPTGHKGRLCQSLSLTHSLQDDLVPSPLFNRTQKRAQIYSSWPDLSHRPLPPLPFGHKTSFAVEGSRVVQVPRMGMRKTAVQSLIAKYEETAPVTLTPSLRRSSQSSTSIHSLVTPRFKRIRDAFSPDPRNDSLEAYLSSTDLTRYNICMAEFRTQVRKHVAFLEVEITRVRNQQAQRMARKAQNKNRHISFWTFQPANRLVLPPTPSDTKNNTTSDDPVTTAKKERIERLRKEGWDVRKEKYGFKSVEWYEAFRCRVEKEMAAYEMVRG</sequence>
<dbReference type="VEuPathDB" id="FungiDB:PV06_00720"/>
<dbReference type="Proteomes" id="UP000053342">
    <property type="component" value="Unassembled WGS sequence"/>
</dbReference>
<accession>A0A0D2B789</accession>
<dbReference type="HOGENOM" id="CLU_553209_0_0_1"/>
<proteinExistence type="predicted"/>
<feature type="compositionally biased region" description="Polar residues" evidence="1">
    <location>
        <begin position="425"/>
        <end position="436"/>
    </location>
</feature>
<evidence type="ECO:0000313" key="2">
    <source>
        <dbReference type="EMBL" id="KIW48101.1"/>
    </source>
</evidence>
<dbReference type="OrthoDB" id="3641178at2759"/>
<name>A0A0D2B789_9EURO</name>